<accession>A0A7G9GM91</accession>
<dbReference type="NCBIfam" id="TIGR02839">
    <property type="entry name" value="spore_V_AE"/>
    <property type="match status" value="1"/>
</dbReference>
<gene>
    <name evidence="2" type="primary">spoVAE</name>
    <name evidence="2" type="ORF">H9Q80_17010</name>
</gene>
<name>A0A7G9GM91_9FIRM</name>
<dbReference type="PANTHER" id="PTHR38450:SF2">
    <property type="entry name" value="STAGE V SPORULATION PROTEIN AEB"/>
    <property type="match status" value="1"/>
</dbReference>
<sequence>MMYLNAFLVCGAISLVGQLIYDHSKLTAGHITSLFVVIGVALDTFGWYDKLLKFAGMGASLPITSFGHSLIHGALAKAQQEGLMGILLGMFDLTAAGITSAILFAFLVALVFKPKS</sequence>
<feature type="transmembrane region" description="Helical" evidence="1">
    <location>
        <begin position="54"/>
        <end position="71"/>
    </location>
</feature>
<dbReference type="KEGG" id="ehn:H9Q80_17010"/>
<dbReference type="Pfam" id="PF03862">
    <property type="entry name" value="SpoVAC_SpoVAEB"/>
    <property type="match status" value="1"/>
</dbReference>
<dbReference type="InterPro" id="IPR005562">
    <property type="entry name" value="SpoVA"/>
</dbReference>
<organism evidence="2 3">
    <name type="scientific">[Eubacterium] hominis</name>
    <dbReference type="NCBI Taxonomy" id="2764325"/>
    <lineage>
        <taxon>Bacteria</taxon>
        <taxon>Bacillati</taxon>
        <taxon>Bacillota</taxon>
        <taxon>Erysipelotrichia</taxon>
        <taxon>Erysipelotrichales</taxon>
        <taxon>Erysipelotrichaceae</taxon>
        <taxon>Amedibacillus</taxon>
    </lineage>
</organism>
<keyword evidence="3" id="KW-1185">Reference proteome</keyword>
<protein>
    <submittedName>
        <fullName evidence="2">Stage V sporulation protein AE</fullName>
    </submittedName>
</protein>
<keyword evidence="1" id="KW-1133">Transmembrane helix</keyword>
<dbReference type="PANTHER" id="PTHR38450">
    <property type="entry name" value="STAGE V SPORULATION PROTEIN AC-RELATED"/>
    <property type="match status" value="1"/>
</dbReference>
<dbReference type="InterPro" id="IPR014204">
    <property type="entry name" value="Spore_V_AE"/>
</dbReference>
<dbReference type="AlphaFoldDB" id="A0A7G9GM91"/>
<reference evidence="2 3" key="1">
    <citation type="submission" date="2020-08" db="EMBL/GenBank/DDBJ databases">
        <authorList>
            <person name="Liu C."/>
            <person name="Sun Q."/>
        </authorList>
    </citation>
    <scope>NUCLEOTIDE SEQUENCE [LARGE SCALE GENOMIC DNA]</scope>
    <source>
        <strain evidence="2 3">NSJ-61</strain>
    </source>
</reference>
<feature type="transmembrane region" description="Helical" evidence="1">
    <location>
        <begin position="28"/>
        <end position="47"/>
    </location>
</feature>
<dbReference type="EMBL" id="CP060636">
    <property type="protein sequence ID" value="QNM11923.1"/>
    <property type="molecule type" value="Genomic_DNA"/>
</dbReference>
<dbReference type="Proteomes" id="UP000515856">
    <property type="component" value="Chromosome"/>
</dbReference>
<feature type="transmembrane region" description="Helical" evidence="1">
    <location>
        <begin position="83"/>
        <end position="112"/>
    </location>
</feature>
<proteinExistence type="predicted"/>
<evidence type="ECO:0000256" key="1">
    <source>
        <dbReference type="SAM" id="Phobius"/>
    </source>
</evidence>
<evidence type="ECO:0000313" key="3">
    <source>
        <dbReference type="Proteomes" id="UP000515856"/>
    </source>
</evidence>
<keyword evidence="1" id="KW-0472">Membrane</keyword>
<evidence type="ECO:0000313" key="2">
    <source>
        <dbReference type="EMBL" id="QNM11923.1"/>
    </source>
</evidence>
<dbReference type="RefSeq" id="WP_187426211.1">
    <property type="nucleotide sequence ID" value="NZ_CP060636.1"/>
</dbReference>
<keyword evidence="1" id="KW-0812">Transmembrane</keyword>